<accession>A0ABX8R7Y7</accession>
<dbReference type="InterPro" id="IPR033469">
    <property type="entry name" value="CYTH-like_dom_sf"/>
</dbReference>
<evidence type="ECO:0000313" key="3">
    <source>
        <dbReference type="Proteomes" id="UP001049518"/>
    </source>
</evidence>
<dbReference type="PANTHER" id="PTHR21028">
    <property type="entry name" value="SI:CH211-156B7.4"/>
    <property type="match status" value="1"/>
</dbReference>
<proteinExistence type="predicted"/>
<dbReference type="CDD" id="cd07890">
    <property type="entry name" value="CYTH-like_AC_IV-like"/>
    <property type="match status" value="1"/>
</dbReference>
<dbReference type="PANTHER" id="PTHR21028:SF2">
    <property type="entry name" value="CYTH DOMAIN-CONTAINING PROTEIN"/>
    <property type="match status" value="1"/>
</dbReference>
<feature type="domain" description="CYTH" evidence="1">
    <location>
        <begin position="3"/>
        <end position="183"/>
    </location>
</feature>
<dbReference type="InterPro" id="IPR023577">
    <property type="entry name" value="CYTH_domain"/>
</dbReference>
<dbReference type="PROSITE" id="PS51707">
    <property type="entry name" value="CYTH"/>
    <property type="match status" value="1"/>
</dbReference>
<protein>
    <submittedName>
        <fullName evidence="2">Class IV adenylate cyclase</fullName>
    </submittedName>
</protein>
<evidence type="ECO:0000313" key="2">
    <source>
        <dbReference type="EMBL" id="QXJ25872.1"/>
    </source>
</evidence>
<dbReference type="SMART" id="SM01118">
    <property type="entry name" value="CYTH"/>
    <property type="match status" value="1"/>
</dbReference>
<dbReference type="InterPro" id="IPR008173">
    <property type="entry name" value="Adenylyl_cyclase_CyaB"/>
</dbReference>
<sequence>MKYVEIEQKYQVADPDALRAVLADRGGKPSTPVRQVDTYYNAPHRDFLDTPVVTDWLRVRHTGDGSSLNFKKWYLGDDGKATHCDEYESGVTDPEAVHRTLHALDFTQMIKVDKVREEWTLPDGQVLIAFDTLADVGAFVEFEFKGDADSIPAAITELTAFIDGLDVPLGERIHRGYPHMLLGRDQ</sequence>
<keyword evidence="3" id="KW-1185">Reference proteome</keyword>
<organism evidence="2 3">
    <name type="scientific">Actinomadura graeca</name>
    <dbReference type="NCBI Taxonomy" id="2750812"/>
    <lineage>
        <taxon>Bacteria</taxon>
        <taxon>Bacillati</taxon>
        <taxon>Actinomycetota</taxon>
        <taxon>Actinomycetes</taxon>
        <taxon>Streptosporangiales</taxon>
        <taxon>Thermomonosporaceae</taxon>
        <taxon>Actinomadura</taxon>
    </lineage>
</organism>
<dbReference type="Gene3D" id="2.40.320.10">
    <property type="entry name" value="Hypothetical Protein Pfu-838710-001"/>
    <property type="match status" value="1"/>
</dbReference>
<dbReference type="Proteomes" id="UP001049518">
    <property type="component" value="Chromosome"/>
</dbReference>
<reference evidence="2" key="1">
    <citation type="submission" date="2020-07" db="EMBL/GenBank/DDBJ databases">
        <authorList>
            <person name="Tarantini F.S."/>
            <person name="Hong K.W."/>
            <person name="Chan K.G."/>
        </authorList>
    </citation>
    <scope>NUCLEOTIDE SEQUENCE</scope>
    <source>
        <strain evidence="2">32-07</strain>
    </source>
</reference>
<dbReference type="SUPFAM" id="SSF55154">
    <property type="entry name" value="CYTH-like phosphatases"/>
    <property type="match status" value="1"/>
</dbReference>
<dbReference type="Pfam" id="PF01928">
    <property type="entry name" value="CYTH"/>
    <property type="match status" value="1"/>
</dbReference>
<name>A0ABX8R7Y7_9ACTN</name>
<gene>
    <name evidence="2" type="ORF">AGRA3207_007437</name>
</gene>
<dbReference type="EMBL" id="CP059572">
    <property type="protein sequence ID" value="QXJ25872.1"/>
    <property type="molecule type" value="Genomic_DNA"/>
</dbReference>
<dbReference type="RefSeq" id="WP_231332088.1">
    <property type="nucleotide sequence ID" value="NZ_CP059572.1"/>
</dbReference>
<evidence type="ECO:0000259" key="1">
    <source>
        <dbReference type="PROSITE" id="PS51707"/>
    </source>
</evidence>